<evidence type="ECO:0000256" key="14">
    <source>
        <dbReference type="SAM" id="Phobius"/>
    </source>
</evidence>
<reference evidence="17" key="1">
    <citation type="submission" date="2022-10" db="EMBL/GenBank/DDBJ databases">
        <title>Comparative genomic analysis of Cohnella hashimotonis sp. nov., isolated from the International Space Station.</title>
        <authorList>
            <person name="Simpson A."/>
            <person name="Venkateswaran K."/>
        </authorList>
    </citation>
    <scope>NUCLEOTIDE SEQUENCE</scope>
    <source>
        <strain evidence="17">DSM 28161</strain>
    </source>
</reference>
<dbReference type="Pfam" id="PF00672">
    <property type="entry name" value="HAMP"/>
    <property type="match status" value="1"/>
</dbReference>
<evidence type="ECO:0000259" key="16">
    <source>
        <dbReference type="PROSITE" id="PS50885"/>
    </source>
</evidence>
<dbReference type="InterPro" id="IPR036890">
    <property type="entry name" value="HATPase_C_sf"/>
</dbReference>
<evidence type="ECO:0000256" key="5">
    <source>
        <dbReference type="ARBA" id="ARBA00022553"/>
    </source>
</evidence>
<dbReference type="GO" id="GO:0005886">
    <property type="term" value="C:plasma membrane"/>
    <property type="evidence" value="ECO:0007669"/>
    <property type="project" value="UniProtKB-SubCell"/>
</dbReference>
<dbReference type="Pfam" id="PF00512">
    <property type="entry name" value="HisKA"/>
    <property type="match status" value="1"/>
</dbReference>
<feature type="domain" description="Histidine kinase" evidence="15">
    <location>
        <begin position="269"/>
        <end position="484"/>
    </location>
</feature>
<keyword evidence="4" id="KW-1003">Cell membrane</keyword>
<dbReference type="SMART" id="SM00388">
    <property type="entry name" value="HisKA"/>
    <property type="match status" value="1"/>
</dbReference>
<organism evidence="17 18">
    <name type="scientific">Cohnella rhizosphaerae</name>
    <dbReference type="NCBI Taxonomy" id="1457232"/>
    <lineage>
        <taxon>Bacteria</taxon>
        <taxon>Bacillati</taxon>
        <taxon>Bacillota</taxon>
        <taxon>Bacilli</taxon>
        <taxon>Bacillales</taxon>
        <taxon>Paenibacillaceae</taxon>
        <taxon>Cohnella</taxon>
    </lineage>
</organism>
<keyword evidence="9 17" id="KW-0418">Kinase</keyword>
<dbReference type="Gene3D" id="3.30.565.10">
    <property type="entry name" value="Histidine kinase-like ATPase, C-terminal domain"/>
    <property type="match status" value="1"/>
</dbReference>
<keyword evidence="10" id="KW-0067">ATP-binding</keyword>
<dbReference type="PANTHER" id="PTHR45528:SF1">
    <property type="entry name" value="SENSOR HISTIDINE KINASE CPXA"/>
    <property type="match status" value="1"/>
</dbReference>
<keyword evidence="18" id="KW-1185">Reference proteome</keyword>
<dbReference type="InterPro" id="IPR003594">
    <property type="entry name" value="HATPase_dom"/>
</dbReference>
<gene>
    <name evidence="17" type="ORF">OMP40_38540</name>
</gene>
<evidence type="ECO:0000256" key="13">
    <source>
        <dbReference type="ARBA" id="ARBA00023136"/>
    </source>
</evidence>
<dbReference type="InterPro" id="IPR003660">
    <property type="entry name" value="HAMP_dom"/>
</dbReference>
<dbReference type="Proteomes" id="UP001153404">
    <property type="component" value="Unassembled WGS sequence"/>
</dbReference>
<evidence type="ECO:0000256" key="10">
    <source>
        <dbReference type="ARBA" id="ARBA00022840"/>
    </source>
</evidence>
<comment type="caution">
    <text evidence="17">The sequence shown here is derived from an EMBL/GenBank/DDBJ whole genome shotgun (WGS) entry which is preliminary data.</text>
</comment>
<feature type="domain" description="HAMP" evidence="16">
    <location>
        <begin position="189"/>
        <end position="240"/>
    </location>
</feature>
<dbReference type="FunFam" id="3.30.565.10:FF:000006">
    <property type="entry name" value="Sensor histidine kinase WalK"/>
    <property type="match status" value="1"/>
</dbReference>
<dbReference type="SMART" id="SM00387">
    <property type="entry name" value="HATPase_c"/>
    <property type="match status" value="1"/>
</dbReference>
<dbReference type="SMART" id="SM00304">
    <property type="entry name" value="HAMP"/>
    <property type="match status" value="1"/>
</dbReference>
<evidence type="ECO:0000256" key="9">
    <source>
        <dbReference type="ARBA" id="ARBA00022777"/>
    </source>
</evidence>
<dbReference type="InterPro" id="IPR005467">
    <property type="entry name" value="His_kinase_dom"/>
</dbReference>
<dbReference type="PANTHER" id="PTHR45528">
    <property type="entry name" value="SENSOR HISTIDINE KINASE CPXA"/>
    <property type="match status" value="1"/>
</dbReference>
<dbReference type="PROSITE" id="PS50885">
    <property type="entry name" value="HAMP"/>
    <property type="match status" value="1"/>
</dbReference>
<dbReference type="EC" id="2.7.13.3" evidence="3"/>
<dbReference type="InterPro" id="IPR050398">
    <property type="entry name" value="HssS/ArlS-like"/>
</dbReference>
<evidence type="ECO:0000313" key="18">
    <source>
        <dbReference type="Proteomes" id="UP001153404"/>
    </source>
</evidence>
<dbReference type="PRINTS" id="PR00344">
    <property type="entry name" value="BCTRLSENSOR"/>
</dbReference>
<evidence type="ECO:0000256" key="6">
    <source>
        <dbReference type="ARBA" id="ARBA00022679"/>
    </source>
</evidence>
<comment type="subcellular location">
    <subcellularLocation>
        <location evidence="2">Cell membrane</location>
        <topology evidence="2">Multi-pass membrane protein</topology>
    </subcellularLocation>
</comment>
<evidence type="ECO:0000256" key="4">
    <source>
        <dbReference type="ARBA" id="ARBA00022475"/>
    </source>
</evidence>
<evidence type="ECO:0000256" key="12">
    <source>
        <dbReference type="ARBA" id="ARBA00023012"/>
    </source>
</evidence>
<dbReference type="AlphaFoldDB" id="A0A9X4QXB7"/>
<keyword evidence="6" id="KW-0808">Transferase</keyword>
<evidence type="ECO:0000256" key="2">
    <source>
        <dbReference type="ARBA" id="ARBA00004651"/>
    </source>
</evidence>
<keyword evidence="5" id="KW-0597">Phosphoprotein</keyword>
<dbReference type="Gene3D" id="6.10.340.10">
    <property type="match status" value="1"/>
</dbReference>
<keyword evidence="7 14" id="KW-0812">Transmembrane</keyword>
<dbReference type="InterPro" id="IPR004358">
    <property type="entry name" value="Sig_transdc_His_kin-like_C"/>
</dbReference>
<evidence type="ECO:0000256" key="11">
    <source>
        <dbReference type="ARBA" id="ARBA00022989"/>
    </source>
</evidence>
<keyword evidence="12" id="KW-0902">Two-component regulatory system</keyword>
<dbReference type="InterPro" id="IPR003661">
    <property type="entry name" value="HisK_dim/P_dom"/>
</dbReference>
<dbReference type="CDD" id="cd06225">
    <property type="entry name" value="HAMP"/>
    <property type="match status" value="1"/>
</dbReference>
<evidence type="ECO:0000313" key="17">
    <source>
        <dbReference type="EMBL" id="MDG0814529.1"/>
    </source>
</evidence>
<dbReference type="InterPro" id="IPR036097">
    <property type="entry name" value="HisK_dim/P_sf"/>
</dbReference>
<dbReference type="SUPFAM" id="SSF55874">
    <property type="entry name" value="ATPase domain of HSP90 chaperone/DNA topoisomerase II/histidine kinase"/>
    <property type="match status" value="1"/>
</dbReference>
<dbReference type="Gene3D" id="1.10.287.130">
    <property type="match status" value="1"/>
</dbReference>
<dbReference type="EMBL" id="JAPDIA010000009">
    <property type="protein sequence ID" value="MDG0814529.1"/>
    <property type="molecule type" value="Genomic_DNA"/>
</dbReference>
<name>A0A9X4QXB7_9BACL</name>
<dbReference type="RefSeq" id="WP_277539504.1">
    <property type="nucleotide sequence ID" value="NZ_JAPDIA010000009.1"/>
</dbReference>
<sequence length="489" mass="54343">MRISIKLKTSVFLAALLLLTVVVMSLLVLRGIQSNQRTQVEQLLAQQASTANTYLYQSLTAESNKVPETYLASKGADFGKKLEDISGQTVELYDQEGKAIYKNKTGTVSEGIARTLAYALKQKTAYLVEGNSLYYLAPLVVANEQVGVVQFYYDLAANDVFYHEIRQLFVYIGAGTFLLSFILAYFYFNALSGSIIKLNRAVNRIREGSYETAGLKRRDEIGELGEGIRMMSERIRQTIRDKDDEREKLKLAVDKLSKLDQQQKEFIGNVTHEFKTPLTSIKAYLDLMDMYPDDLELLETAKANIASDTQRLYEMVEKVLRLSALEKYDFEFSKEKVDVRRTIASVLGSLQGKMDKFGLHLETNLSEASADADGDSLTIVLMNLLDNAIKYNKPKGSIRVSCAERDGQVVIEIADTGIGIPQAVVHKIFEPFYTVDKNRSRENGGAGLGLSLAKKYAEMQGGSIALLRSDAEGTTFSVAYPAWGGGESS</sequence>
<keyword evidence="11 14" id="KW-1133">Transmembrane helix</keyword>
<proteinExistence type="predicted"/>
<evidence type="ECO:0000256" key="8">
    <source>
        <dbReference type="ARBA" id="ARBA00022741"/>
    </source>
</evidence>
<feature type="transmembrane region" description="Helical" evidence="14">
    <location>
        <begin position="168"/>
        <end position="188"/>
    </location>
</feature>
<protein>
    <recommendedName>
        <fullName evidence="3">histidine kinase</fullName>
        <ecNumber evidence="3">2.7.13.3</ecNumber>
    </recommendedName>
</protein>
<dbReference type="CDD" id="cd00082">
    <property type="entry name" value="HisKA"/>
    <property type="match status" value="1"/>
</dbReference>
<evidence type="ECO:0000259" key="15">
    <source>
        <dbReference type="PROSITE" id="PS50109"/>
    </source>
</evidence>
<dbReference type="GO" id="GO:0005524">
    <property type="term" value="F:ATP binding"/>
    <property type="evidence" value="ECO:0007669"/>
    <property type="project" value="UniProtKB-KW"/>
</dbReference>
<dbReference type="PROSITE" id="PS50109">
    <property type="entry name" value="HIS_KIN"/>
    <property type="match status" value="1"/>
</dbReference>
<comment type="catalytic activity">
    <reaction evidence="1">
        <text>ATP + protein L-histidine = ADP + protein N-phospho-L-histidine.</text>
        <dbReference type="EC" id="2.7.13.3"/>
    </reaction>
</comment>
<evidence type="ECO:0000256" key="1">
    <source>
        <dbReference type="ARBA" id="ARBA00000085"/>
    </source>
</evidence>
<dbReference type="GO" id="GO:0000155">
    <property type="term" value="F:phosphorelay sensor kinase activity"/>
    <property type="evidence" value="ECO:0007669"/>
    <property type="project" value="InterPro"/>
</dbReference>
<evidence type="ECO:0000256" key="7">
    <source>
        <dbReference type="ARBA" id="ARBA00022692"/>
    </source>
</evidence>
<dbReference type="SUPFAM" id="SSF47384">
    <property type="entry name" value="Homodimeric domain of signal transducing histidine kinase"/>
    <property type="match status" value="1"/>
</dbReference>
<keyword evidence="8" id="KW-0547">Nucleotide-binding</keyword>
<dbReference type="Pfam" id="PF02518">
    <property type="entry name" value="HATPase_c"/>
    <property type="match status" value="1"/>
</dbReference>
<evidence type="ECO:0000256" key="3">
    <source>
        <dbReference type="ARBA" id="ARBA00012438"/>
    </source>
</evidence>
<keyword evidence="13 14" id="KW-0472">Membrane</keyword>
<accession>A0A9X4QXB7</accession>
<dbReference type="CDD" id="cd00075">
    <property type="entry name" value="HATPase"/>
    <property type="match status" value="1"/>
</dbReference>